<reference evidence="1 2" key="1">
    <citation type="journal article" date="2021" name="Front. Genet.">
        <title>Chromosome-Level Genome Assembly Reveals Significant Gene Expansion in the Toll and IMD Signaling Pathways of Dendrolimus kikuchii.</title>
        <authorList>
            <person name="Zhou J."/>
            <person name="Wu P."/>
            <person name="Xiong Z."/>
            <person name="Liu N."/>
            <person name="Zhao N."/>
            <person name="Ji M."/>
            <person name="Qiu Y."/>
            <person name="Yang B."/>
        </authorList>
    </citation>
    <scope>NUCLEOTIDE SEQUENCE [LARGE SCALE GENOMIC DNA]</scope>
    <source>
        <strain evidence="1">Ann1</strain>
    </source>
</reference>
<dbReference type="EMBL" id="CM034408">
    <property type="protein sequence ID" value="KAJ0172285.1"/>
    <property type="molecule type" value="Genomic_DNA"/>
</dbReference>
<proteinExistence type="predicted"/>
<organism evidence="1 2">
    <name type="scientific">Dendrolimus kikuchii</name>
    <dbReference type="NCBI Taxonomy" id="765133"/>
    <lineage>
        <taxon>Eukaryota</taxon>
        <taxon>Metazoa</taxon>
        <taxon>Ecdysozoa</taxon>
        <taxon>Arthropoda</taxon>
        <taxon>Hexapoda</taxon>
        <taxon>Insecta</taxon>
        <taxon>Pterygota</taxon>
        <taxon>Neoptera</taxon>
        <taxon>Endopterygota</taxon>
        <taxon>Lepidoptera</taxon>
        <taxon>Glossata</taxon>
        <taxon>Ditrysia</taxon>
        <taxon>Bombycoidea</taxon>
        <taxon>Lasiocampidae</taxon>
        <taxon>Dendrolimus</taxon>
    </lineage>
</organism>
<protein>
    <submittedName>
        <fullName evidence="1">Uncharacterized protein</fullName>
    </submittedName>
</protein>
<dbReference type="Proteomes" id="UP000824533">
    <property type="component" value="Linkage Group LG22"/>
</dbReference>
<accession>A0ACC1CLA3</accession>
<gene>
    <name evidence="1" type="ORF">K1T71_012258</name>
</gene>
<comment type="caution">
    <text evidence="1">The sequence shown here is derived from an EMBL/GenBank/DDBJ whole genome shotgun (WGS) entry which is preliminary data.</text>
</comment>
<evidence type="ECO:0000313" key="1">
    <source>
        <dbReference type="EMBL" id="KAJ0172285.1"/>
    </source>
</evidence>
<sequence length="340" mass="39050">MMLYLGWTICCFLVQVHAENRRNIIDPERLYFEDNIPILKKFRILTGLERDYLHLASSNMKSRQPEKNPHRAYTTYMPQPHIPQKNLKKDTNNWDRIVFRDDDDETDITRTYIDLRSKPSISTDNINNLSNKKEFKENNDFVPNIIQNFNSFKQNTAGVYPNALSVEVSDINLQTGLNDTYNTYPTAGDNTIKNSNLYENSPVLVEPNNVDNDTVNLSVMKNLTNNEIFVSEDLDLSVLDTPVTPNIDLSVFDVSDAFKDIDLSVFDEFDESSKKPFTETQNTDSSKAVNNNSGFEDLDISVFDSVENNNITTTTSYPWNLDLSIYDEFKKNSTTTFTDT</sequence>
<name>A0ACC1CLA3_9NEOP</name>
<evidence type="ECO:0000313" key="2">
    <source>
        <dbReference type="Proteomes" id="UP000824533"/>
    </source>
</evidence>
<keyword evidence="2" id="KW-1185">Reference proteome</keyword>